<name>A0ABT5HV83_9CAUL</name>
<keyword evidence="2" id="KW-1185">Reference proteome</keyword>
<evidence type="ECO:0000313" key="2">
    <source>
        <dbReference type="Proteomes" id="UP001214854"/>
    </source>
</evidence>
<evidence type="ECO:0000313" key="1">
    <source>
        <dbReference type="EMBL" id="MDC7683858.1"/>
    </source>
</evidence>
<comment type="caution">
    <text evidence="1">The sequence shown here is derived from an EMBL/GenBank/DDBJ whole genome shotgun (WGS) entry which is preliminary data.</text>
</comment>
<protein>
    <submittedName>
        <fullName evidence="1">Uncharacterized protein</fullName>
    </submittedName>
</protein>
<dbReference type="RefSeq" id="WP_272748318.1">
    <property type="nucleotide sequence ID" value="NZ_JAQQKX010000008.1"/>
</dbReference>
<dbReference type="Proteomes" id="UP001214854">
    <property type="component" value="Unassembled WGS sequence"/>
</dbReference>
<organism evidence="1 2">
    <name type="scientific">Asticcacaulis aquaticus</name>
    <dbReference type="NCBI Taxonomy" id="2984212"/>
    <lineage>
        <taxon>Bacteria</taxon>
        <taxon>Pseudomonadati</taxon>
        <taxon>Pseudomonadota</taxon>
        <taxon>Alphaproteobacteria</taxon>
        <taxon>Caulobacterales</taxon>
        <taxon>Caulobacteraceae</taxon>
        <taxon>Asticcacaulis</taxon>
    </lineage>
</organism>
<accession>A0ABT5HV83</accession>
<gene>
    <name evidence="1" type="ORF">PQU92_11255</name>
</gene>
<proteinExistence type="predicted"/>
<sequence>MTDTPTRFDAPKFPTPEEIKAASERLTHFWVGACSPLWVPFFAATSFGVSTWMMSSALTKNVADNDLYKDLPKGFVDMMALRHRWFQAADEGAHVLEDVGDAVKEAAAAPVTMVLEAEAAVIESLKETAPVVAEAVETAQAVVEETVAETSEVVETAIVESVEAQDVVAETAEPVVEAVAESVEDTIAAPETTIPDDLPEFVVEPAFEPVPVVKALPKRRPAPKK</sequence>
<reference evidence="1 2" key="1">
    <citation type="submission" date="2023-01" db="EMBL/GenBank/DDBJ databases">
        <title>Novel species of the genus Asticcacaulis isolated from rivers.</title>
        <authorList>
            <person name="Lu H."/>
        </authorList>
    </citation>
    <scope>NUCLEOTIDE SEQUENCE [LARGE SCALE GENOMIC DNA]</scope>
    <source>
        <strain evidence="1 2">BYS171W</strain>
    </source>
</reference>
<dbReference type="EMBL" id="JAQQKX010000008">
    <property type="protein sequence ID" value="MDC7683858.1"/>
    <property type="molecule type" value="Genomic_DNA"/>
</dbReference>